<organism evidence="2 3">
    <name type="scientific">Chionoecetes opilio</name>
    <name type="common">Atlantic snow crab</name>
    <name type="synonym">Cancer opilio</name>
    <dbReference type="NCBI Taxonomy" id="41210"/>
    <lineage>
        <taxon>Eukaryota</taxon>
        <taxon>Metazoa</taxon>
        <taxon>Ecdysozoa</taxon>
        <taxon>Arthropoda</taxon>
        <taxon>Crustacea</taxon>
        <taxon>Multicrustacea</taxon>
        <taxon>Malacostraca</taxon>
        <taxon>Eumalacostraca</taxon>
        <taxon>Eucarida</taxon>
        <taxon>Decapoda</taxon>
        <taxon>Pleocyemata</taxon>
        <taxon>Brachyura</taxon>
        <taxon>Eubrachyura</taxon>
        <taxon>Majoidea</taxon>
        <taxon>Majidae</taxon>
        <taxon>Chionoecetes</taxon>
    </lineage>
</organism>
<keyword evidence="3" id="KW-1185">Reference proteome</keyword>
<evidence type="ECO:0000313" key="3">
    <source>
        <dbReference type="Proteomes" id="UP000770661"/>
    </source>
</evidence>
<evidence type="ECO:0000313" key="2">
    <source>
        <dbReference type="EMBL" id="KAG0728412.1"/>
    </source>
</evidence>
<comment type="caution">
    <text evidence="2">The sequence shown here is derived from an EMBL/GenBank/DDBJ whole genome shotgun (WGS) entry which is preliminary data.</text>
</comment>
<reference evidence="2" key="1">
    <citation type="submission" date="2020-07" db="EMBL/GenBank/DDBJ databases">
        <title>The High-quality genome of the commercially important snow crab, Chionoecetes opilio.</title>
        <authorList>
            <person name="Jeong J.-H."/>
            <person name="Ryu S."/>
        </authorList>
    </citation>
    <scope>NUCLEOTIDE SEQUENCE</scope>
    <source>
        <strain evidence="2">MADBK_172401_WGS</strain>
        <tissue evidence="2">Digestive gland</tissue>
    </source>
</reference>
<name>A0A8J4YIQ3_CHIOP</name>
<dbReference type="Proteomes" id="UP000770661">
    <property type="component" value="Unassembled WGS sequence"/>
</dbReference>
<sequence>MRRPSACWQWSLWRRTLRGPPMVPPSPLLREIPEGPSITESFEDSNVRTRGRAEAGFEHPEDHLRGVEQKAYLVPDAAFVHSFKTTACSHVSCQSNPSLPGPQEELGVNPTPVRRDRRCGPLVTPERDGRIFRPNAGPTSQYLPWFAVSHDLLGGLRSPRNSCSMEPCSSRPPYSQFPFQELES</sequence>
<dbReference type="AlphaFoldDB" id="A0A8J4YIQ3"/>
<dbReference type="EMBL" id="JACEEZ010002259">
    <property type="protein sequence ID" value="KAG0728412.1"/>
    <property type="molecule type" value="Genomic_DNA"/>
</dbReference>
<evidence type="ECO:0000256" key="1">
    <source>
        <dbReference type="SAM" id="MobiDB-lite"/>
    </source>
</evidence>
<accession>A0A8J4YIQ3</accession>
<feature type="region of interest" description="Disordered" evidence="1">
    <location>
        <begin position="94"/>
        <end position="134"/>
    </location>
</feature>
<feature type="region of interest" description="Disordered" evidence="1">
    <location>
        <begin position="161"/>
        <end position="184"/>
    </location>
</feature>
<protein>
    <submittedName>
        <fullName evidence="2">Uncharacterized protein</fullName>
    </submittedName>
</protein>
<gene>
    <name evidence="2" type="ORF">GWK47_032531</name>
</gene>
<proteinExistence type="predicted"/>